<evidence type="ECO:0000313" key="3">
    <source>
        <dbReference type="Proteomes" id="UP001476798"/>
    </source>
</evidence>
<proteinExistence type="predicted"/>
<dbReference type="Proteomes" id="UP001476798">
    <property type="component" value="Unassembled WGS sequence"/>
</dbReference>
<comment type="caution">
    <text evidence="2">The sequence shown here is derived from an EMBL/GenBank/DDBJ whole genome shotgun (WGS) entry which is preliminary data.</text>
</comment>
<evidence type="ECO:0000256" key="1">
    <source>
        <dbReference type="SAM" id="MobiDB-lite"/>
    </source>
</evidence>
<protein>
    <submittedName>
        <fullName evidence="2">Uncharacterized protein</fullName>
    </submittedName>
</protein>
<dbReference type="EMBL" id="JAHRIO010082030">
    <property type="protein sequence ID" value="MEQ2185737.1"/>
    <property type="molecule type" value="Genomic_DNA"/>
</dbReference>
<feature type="region of interest" description="Disordered" evidence="1">
    <location>
        <begin position="38"/>
        <end position="115"/>
    </location>
</feature>
<feature type="compositionally biased region" description="Polar residues" evidence="1">
    <location>
        <begin position="38"/>
        <end position="53"/>
    </location>
</feature>
<feature type="compositionally biased region" description="Basic and acidic residues" evidence="1">
    <location>
        <begin position="60"/>
        <end position="87"/>
    </location>
</feature>
<name>A0ABV0PR69_9TELE</name>
<sequence>QPREGPNIEEQATESAMDLGDNQVNGQQLGAADERQLVESSGENNWYQSSPSLAQGEAPMDGKEELQAGEHTASRIDQSKCLEKTPEENLPLEISVGAQSRSQEEEEFMDTLLHL</sequence>
<accession>A0ABV0PR69</accession>
<evidence type="ECO:0000313" key="2">
    <source>
        <dbReference type="EMBL" id="MEQ2185737.1"/>
    </source>
</evidence>
<feature type="region of interest" description="Disordered" evidence="1">
    <location>
        <begin position="1"/>
        <end position="25"/>
    </location>
</feature>
<organism evidence="2 3">
    <name type="scientific">Goodea atripinnis</name>
    <dbReference type="NCBI Taxonomy" id="208336"/>
    <lineage>
        <taxon>Eukaryota</taxon>
        <taxon>Metazoa</taxon>
        <taxon>Chordata</taxon>
        <taxon>Craniata</taxon>
        <taxon>Vertebrata</taxon>
        <taxon>Euteleostomi</taxon>
        <taxon>Actinopterygii</taxon>
        <taxon>Neopterygii</taxon>
        <taxon>Teleostei</taxon>
        <taxon>Neoteleostei</taxon>
        <taxon>Acanthomorphata</taxon>
        <taxon>Ovalentaria</taxon>
        <taxon>Atherinomorphae</taxon>
        <taxon>Cyprinodontiformes</taxon>
        <taxon>Goodeidae</taxon>
        <taxon>Goodea</taxon>
    </lineage>
</organism>
<feature type="non-terminal residue" evidence="2">
    <location>
        <position position="1"/>
    </location>
</feature>
<gene>
    <name evidence="2" type="ORF">GOODEAATRI_021322</name>
</gene>
<reference evidence="2 3" key="1">
    <citation type="submission" date="2021-06" db="EMBL/GenBank/DDBJ databases">
        <authorList>
            <person name="Palmer J.M."/>
        </authorList>
    </citation>
    <scope>NUCLEOTIDE SEQUENCE [LARGE SCALE GENOMIC DNA]</scope>
    <source>
        <strain evidence="2 3">GA_2019</strain>
        <tissue evidence="2">Muscle</tissue>
    </source>
</reference>
<keyword evidence="3" id="KW-1185">Reference proteome</keyword>